<organism evidence="1 2">
    <name type="scientific">Xenoophorus captivus</name>
    <dbReference type="NCBI Taxonomy" id="1517983"/>
    <lineage>
        <taxon>Eukaryota</taxon>
        <taxon>Metazoa</taxon>
        <taxon>Chordata</taxon>
        <taxon>Craniata</taxon>
        <taxon>Vertebrata</taxon>
        <taxon>Euteleostomi</taxon>
        <taxon>Actinopterygii</taxon>
        <taxon>Neopterygii</taxon>
        <taxon>Teleostei</taxon>
        <taxon>Neoteleostei</taxon>
        <taxon>Acanthomorphata</taxon>
        <taxon>Ovalentaria</taxon>
        <taxon>Atherinomorphae</taxon>
        <taxon>Cyprinodontiformes</taxon>
        <taxon>Goodeidae</taxon>
        <taxon>Xenoophorus</taxon>
    </lineage>
</organism>
<keyword evidence="2" id="KW-1185">Reference proteome</keyword>
<accession>A0ABV0RLU4</accession>
<sequence>MHIQKHAASRSLEARGLVLERASFLRLRQRKPGTNRRPGPLLQSHRKRWCCLFLWRVLERGGPAACVFTARDSTEYCTSIWET</sequence>
<protein>
    <submittedName>
        <fullName evidence="1">Uncharacterized protein</fullName>
    </submittedName>
</protein>
<gene>
    <name evidence="1" type="ORF">XENOCAPTIV_009470</name>
</gene>
<name>A0ABV0RLU4_9TELE</name>
<comment type="caution">
    <text evidence="1">The sequence shown here is derived from an EMBL/GenBank/DDBJ whole genome shotgun (WGS) entry which is preliminary data.</text>
</comment>
<evidence type="ECO:0000313" key="2">
    <source>
        <dbReference type="Proteomes" id="UP001434883"/>
    </source>
</evidence>
<reference evidence="1 2" key="1">
    <citation type="submission" date="2021-06" db="EMBL/GenBank/DDBJ databases">
        <authorList>
            <person name="Palmer J.M."/>
        </authorList>
    </citation>
    <scope>NUCLEOTIDE SEQUENCE [LARGE SCALE GENOMIC DNA]</scope>
    <source>
        <strain evidence="1 2">XC_2019</strain>
        <tissue evidence="1">Muscle</tissue>
    </source>
</reference>
<evidence type="ECO:0000313" key="1">
    <source>
        <dbReference type="EMBL" id="MEQ2208632.1"/>
    </source>
</evidence>
<dbReference type="EMBL" id="JAHRIN010050626">
    <property type="protein sequence ID" value="MEQ2208632.1"/>
    <property type="molecule type" value="Genomic_DNA"/>
</dbReference>
<dbReference type="Proteomes" id="UP001434883">
    <property type="component" value="Unassembled WGS sequence"/>
</dbReference>
<proteinExistence type="predicted"/>